<evidence type="ECO:0000256" key="2">
    <source>
        <dbReference type="ARBA" id="ARBA00007424"/>
    </source>
</evidence>
<comment type="pathway">
    <text evidence="1 7">Cofactor biosynthesis; riboflavin biosynthesis; riboflavin from 2-hydroxy-3-oxobutyl phosphate and 5-amino-6-(D-ribitylamino)uracil: step 1/2.</text>
</comment>
<dbReference type="KEGG" id="hwc:Hqrw_1747"/>
<comment type="similarity">
    <text evidence="2 7">Belongs to the DMRL synthase family.</text>
</comment>
<evidence type="ECO:0000313" key="8">
    <source>
        <dbReference type="EMBL" id="CCC39677.1"/>
    </source>
</evidence>
<dbReference type="GO" id="GO:0009349">
    <property type="term" value="C:riboflavin synthase complex"/>
    <property type="evidence" value="ECO:0007669"/>
    <property type="project" value="UniProtKB-UniRule"/>
</dbReference>
<dbReference type="EMBL" id="FR746099">
    <property type="protein sequence ID" value="CCC39677.1"/>
    <property type="molecule type" value="Genomic_DNA"/>
</dbReference>
<dbReference type="NCBIfam" id="TIGR00114">
    <property type="entry name" value="lumazine-synth"/>
    <property type="match status" value="1"/>
</dbReference>
<dbReference type="EC" id="2.5.1.78" evidence="3 7"/>
<accession>G0LGX5</accession>
<feature type="binding site" evidence="7">
    <location>
        <begin position="67"/>
        <end position="69"/>
    </location>
    <ligand>
        <name>5-amino-6-(D-ribitylamino)uracil</name>
        <dbReference type="ChEBI" id="CHEBI:15934"/>
    </ligand>
</feature>
<dbReference type="PANTHER" id="PTHR21058">
    <property type="entry name" value="6,7-DIMETHYL-8-RIBITYLLUMAZINE SYNTHASE DMRL SYNTHASE LUMAZINE SYNTHASE"/>
    <property type="match status" value="1"/>
</dbReference>
<feature type="binding site" evidence="7">
    <location>
        <position position="35"/>
    </location>
    <ligand>
        <name>5-amino-6-(D-ribitylamino)uracil</name>
        <dbReference type="ChEBI" id="CHEBI:15934"/>
    </ligand>
</feature>
<evidence type="ECO:0000256" key="6">
    <source>
        <dbReference type="ARBA" id="ARBA00048785"/>
    </source>
</evidence>
<reference evidence="8 9" key="1">
    <citation type="journal article" date="2011" name="PLoS ONE">
        <title>Haloquadratum walsbyi: limited diversity in a global pond.</title>
        <authorList>
            <person name="Dyall-Smith M."/>
            <person name="Pfeiffer F."/>
            <person name="Klee K."/>
            <person name="Palm P."/>
            <person name="Gross K."/>
            <person name="Schuster S.C."/>
            <person name="Rampp M."/>
            <person name="Oesterhelt D."/>
        </authorList>
    </citation>
    <scope>NUCLEOTIDE SEQUENCE [LARGE SCALE GENOMIC DNA]</scope>
    <source>
        <strain evidence="9">DSM 16854 / JCM 12705 / C23</strain>
    </source>
</reference>
<dbReference type="PANTHER" id="PTHR21058:SF0">
    <property type="entry name" value="6,7-DIMETHYL-8-RIBITYLLUMAZINE SYNTHASE"/>
    <property type="match status" value="1"/>
</dbReference>
<feature type="binding site" evidence="7">
    <location>
        <position position="124"/>
    </location>
    <ligand>
        <name>5-amino-6-(D-ribitylamino)uracil</name>
        <dbReference type="ChEBI" id="CHEBI:15934"/>
    </ligand>
</feature>
<evidence type="ECO:0000256" key="7">
    <source>
        <dbReference type="HAMAP-Rule" id="MF_00178"/>
    </source>
</evidence>
<dbReference type="CDD" id="cd09211">
    <property type="entry name" value="Lumazine_synthase_archaeal"/>
    <property type="match status" value="1"/>
</dbReference>
<dbReference type="GO" id="GO:0009231">
    <property type="term" value="P:riboflavin biosynthetic process"/>
    <property type="evidence" value="ECO:0007669"/>
    <property type="project" value="UniProtKB-UniRule"/>
</dbReference>
<dbReference type="Proteomes" id="UP000007954">
    <property type="component" value="Chromosome"/>
</dbReference>
<evidence type="ECO:0000256" key="5">
    <source>
        <dbReference type="ARBA" id="ARBA00022679"/>
    </source>
</evidence>
<protein>
    <recommendedName>
        <fullName evidence="3 7">6,7-dimethyl-8-ribityllumazine synthase</fullName>
        <shortName evidence="7">DMRL synthase</shortName>
        <shortName evidence="7">LS</shortName>
        <shortName evidence="7">Lumazine synthase</shortName>
        <ecNumber evidence="3 7">2.5.1.78</ecNumber>
    </recommendedName>
</protein>
<feature type="binding site" evidence="7">
    <location>
        <begin position="96"/>
        <end position="97"/>
    </location>
    <ligand>
        <name>(2S)-2-hydroxy-3-oxobutyl phosphate</name>
        <dbReference type="ChEBI" id="CHEBI:58830"/>
    </ligand>
</feature>
<proteinExistence type="inferred from homology"/>
<keyword evidence="5 7" id="KW-0808">Transferase</keyword>
<dbReference type="InterPro" id="IPR034964">
    <property type="entry name" value="LS"/>
</dbReference>
<comment type="function">
    <text evidence="7">Catalyzes the formation of 6,7-dimethyl-8-ribityllumazine by condensation of 5-amino-6-(D-ribitylamino)uracil with 3,4-dihydroxy-2-butanone 4-phosphate. This is the penultimate step in the biosynthesis of riboflavin.</text>
</comment>
<dbReference type="UniPathway" id="UPA00275">
    <property type="reaction ID" value="UER00404"/>
</dbReference>
<dbReference type="Pfam" id="PF00885">
    <property type="entry name" value="DMRL_synthase"/>
    <property type="match status" value="1"/>
</dbReference>
<dbReference type="AlphaFoldDB" id="G0LGX5"/>
<dbReference type="InterPro" id="IPR002180">
    <property type="entry name" value="LS/RS"/>
</dbReference>
<sequence>MTEDEDISRERMRVESDVENQTTEVIRLGLVVAEFNSSVTTEMETTAEETAADRDAMINTTLSIPGVYDAPLAADRLARRDDIDAVAVIGAIVTGDTDHDQVIGDAVAQRLTDVSLERDIPVTFGVSGPGQSGAEARERIEKGAEAVNAAVDMVEMLV</sequence>
<dbReference type="GO" id="GO:0000906">
    <property type="term" value="F:6,7-dimethyl-8-ribityllumazine synthase activity"/>
    <property type="evidence" value="ECO:0007669"/>
    <property type="project" value="UniProtKB-UniRule"/>
</dbReference>
<dbReference type="HOGENOM" id="CLU_089358_3_0_2"/>
<keyword evidence="4 7" id="KW-0686">Riboflavin biosynthesis</keyword>
<feature type="binding site" evidence="7">
    <location>
        <position position="139"/>
    </location>
    <ligand>
        <name>(2S)-2-hydroxy-3-oxobutyl phosphate</name>
        <dbReference type="ChEBI" id="CHEBI:58830"/>
    </ligand>
</feature>
<feature type="binding site" evidence="7">
    <location>
        <begin position="91"/>
        <end position="93"/>
    </location>
    <ligand>
        <name>5-amino-6-(D-ribitylamino)uracil</name>
        <dbReference type="ChEBI" id="CHEBI:15934"/>
    </ligand>
</feature>
<organism evidence="8 9">
    <name type="scientific">Haloquadratum walsbyi (strain DSM 16854 / JCM 12705 / C23)</name>
    <dbReference type="NCBI Taxonomy" id="768065"/>
    <lineage>
        <taxon>Archaea</taxon>
        <taxon>Methanobacteriati</taxon>
        <taxon>Methanobacteriota</taxon>
        <taxon>Stenosarchaea group</taxon>
        <taxon>Halobacteria</taxon>
        <taxon>Halobacteriales</taxon>
        <taxon>Haloferacaceae</taxon>
        <taxon>Haloquadratum</taxon>
    </lineage>
</organism>
<gene>
    <name evidence="7 8" type="primary">ribH</name>
    <name evidence="8" type="ordered locus">Hqrw_1747</name>
</gene>
<dbReference type="SUPFAM" id="SSF52121">
    <property type="entry name" value="Lumazine synthase"/>
    <property type="match status" value="1"/>
</dbReference>
<dbReference type="InterPro" id="IPR036467">
    <property type="entry name" value="LS/RS_sf"/>
</dbReference>
<comment type="catalytic activity">
    <reaction evidence="6 7">
        <text>(2S)-2-hydroxy-3-oxobutyl phosphate + 5-amino-6-(D-ribitylamino)uracil = 6,7-dimethyl-8-(1-D-ribityl)lumazine + phosphate + 2 H2O + H(+)</text>
        <dbReference type="Rhea" id="RHEA:26152"/>
        <dbReference type="ChEBI" id="CHEBI:15377"/>
        <dbReference type="ChEBI" id="CHEBI:15378"/>
        <dbReference type="ChEBI" id="CHEBI:15934"/>
        <dbReference type="ChEBI" id="CHEBI:43474"/>
        <dbReference type="ChEBI" id="CHEBI:58201"/>
        <dbReference type="ChEBI" id="CHEBI:58830"/>
        <dbReference type="EC" id="2.5.1.78"/>
    </reaction>
</comment>
<name>G0LGX5_HALWC</name>
<evidence type="ECO:0000256" key="4">
    <source>
        <dbReference type="ARBA" id="ARBA00022619"/>
    </source>
</evidence>
<evidence type="ECO:0000313" key="9">
    <source>
        <dbReference type="Proteomes" id="UP000007954"/>
    </source>
</evidence>
<feature type="active site" description="Proton donor" evidence="7">
    <location>
        <position position="99"/>
    </location>
</feature>
<dbReference type="Gene3D" id="3.40.50.960">
    <property type="entry name" value="Lumazine/riboflavin synthase"/>
    <property type="match status" value="1"/>
</dbReference>
<evidence type="ECO:0000256" key="1">
    <source>
        <dbReference type="ARBA" id="ARBA00004917"/>
    </source>
</evidence>
<dbReference type="HAMAP" id="MF_00178">
    <property type="entry name" value="Lumazine_synth"/>
    <property type="match status" value="1"/>
</dbReference>
<evidence type="ECO:0000256" key="3">
    <source>
        <dbReference type="ARBA" id="ARBA00012664"/>
    </source>
</evidence>